<dbReference type="InterPro" id="IPR001754">
    <property type="entry name" value="OMPdeCOase_dom"/>
</dbReference>
<feature type="binding site" evidence="9 11">
    <location>
        <position position="209"/>
    </location>
    <ligand>
        <name>substrate</name>
    </ligand>
</feature>
<keyword evidence="4 9" id="KW-0210">Decarboxylase</keyword>
<dbReference type="Proteomes" id="UP000318148">
    <property type="component" value="Unassembled WGS sequence"/>
</dbReference>
<dbReference type="CDD" id="cd04725">
    <property type="entry name" value="OMP_decarboxylase_like"/>
    <property type="match status" value="1"/>
</dbReference>
<keyword evidence="5 9" id="KW-0665">Pyrimidine biosynthesis</keyword>
<dbReference type="NCBIfam" id="TIGR01740">
    <property type="entry name" value="pyrF"/>
    <property type="match status" value="1"/>
</dbReference>
<evidence type="ECO:0000256" key="6">
    <source>
        <dbReference type="ARBA" id="ARBA00023239"/>
    </source>
</evidence>
<feature type="binding site" evidence="9 11">
    <location>
        <position position="189"/>
    </location>
    <ligand>
        <name>substrate</name>
    </ligand>
</feature>
<feature type="active site" description="For OMPdecase activity" evidence="10">
    <location>
        <position position="65"/>
    </location>
</feature>
<dbReference type="EC" id="4.1.1.23" evidence="9"/>
<dbReference type="GO" id="GO:0006207">
    <property type="term" value="P:'de novo' pyrimidine nucleobase biosynthetic process"/>
    <property type="evidence" value="ECO:0007669"/>
    <property type="project" value="InterPro"/>
</dbReference>
<accession>A0A520LLR4</accession>
<dbReference type="GO" id="GO:0004590">
    <property type="term" value="F:orotidine-5'-phosphate decarboxylase activity"/>
    <property type="evidence" value="ECO:0007669"/>
    <property type="project" value="UniProtKB-UniRule"/>
</dbReference>
<comment type="similarity">
    <text evidence="8 9">Belongs to the OMP decarboxylase family. Type 1 subfamily.</text>
</comment>
<dbReference type="EMBL" id="SHBO01000024">
    <property type="protein sequence ID" value="RZO06561.1"/>
    <property type="molecule type" value="Genomic_DNA"/>
</dbReference>
<protein>
    <recommendedName>
        <fullName evidence="9">Orotidine 5'-phosphate decarboxylase</fullName>
        <ecNumber evidence="9">4.1.1.23</ecNumber>
    </recommendedName>
    <alternativeName>
        <fullName evidence="9">OMP decarboxylase</fullName>
        <shortName evidence="9">OMPDCase</shortName>
        <shortName evidence="9">OMPdecase</shortName>
    </alternativeName>
</protein>
<comment type="subunit">
    <text evidence="3 9">Homodimer.</text>
</comment>
<dbReference type="HAMAP" id="MF_01200_B">
    <property type="entry name" value="OMPdecase_type1_B"/>
    <property type="match status" value="1"/>
</dbReference>
<feature type="binding site" evidence="9">
    <location>
        <begin position="60"/>
        <end position="69"/>
    </location>
    <ligand>
        <name>substrate</name>
    </ligand>
</feature>
<dbReference type="FunFam" id="3.20.20.70:FF:000015">
    <property type="entry name" value="Orotidine 5'-phosphate decarboxylase"/>
    <property type="match status" value="1"/>
</dbReference>
<dbReference type="Gene3D" id="3.20.20.70">
    <property type="entry name" value="Aldolase class I"/>
    <property type="match status" value="1"/>
</dbReference>
<feature type="domain" description="Orotidine 5'-phosphate decarboxylase" evidence="13">
    <location>
        <begin position="5"/>
        <end position="225"/>
    </location>
</feature>
<feature type="active site" description="For OMPdecase activity" evidence="10">
    <location>
        <position position="60"/>
    </location>
</feature>
<dbReference type="SUPFAM" id="SSF51366">
    <property type="entry name" value="Ribulose-phoshate binding barrel"/>
    <property type="match status" value="1"/>
</dbReference>
<evidence type="ECO:0000313" key="15">
    <source>
        <dbReference type="Proteomes" id="UP000318148"/>
    </source>
</evidence>
<comment type="function">
    <text evidence="1 9">Catalyzes the decarboxylation of orotidine 5'-monophosphate (OMP) to uridine 5'-monophosphate (UMP).</text>
</comment>
<comment type="catalytic activity">
    <reaction evidence="7 9 12">
        <text>orotidine 5'-phosphate + H(+) = UMP + CO2</text>
        <dbReference type="Rhea" id="RHEA:11596"/>
        <dbReference type="ChEBI" id="CHEBI:15378"/>
        <dbReference type="ChEBI" id="CHEBI:16526"/>
        <dbReference type="ChEBI" id="CHEBI:57538"/>
        <dbReference type="ChEBI" id="CHEBI:57865"/>
        <dbReference type="EC" id="4.1.1.23"/>
    </reaction>
</comment>
<dbReference type="NCBIfam" id="NF001273">
    <property type="entry name" value="PRK00230.1"/>
    <property type="match status" value="1"/>
</dbReference>
<dbReference type="GO" id="GO:0005829">
    <property type="term" value="C:cytosol"/>
    <property type="evidence" value="ECO:0007669"/>
    <property type="project" value="TreeGrafter"/>
</dbReference>
<evidence type="ECO:0000256" key="10">
    <source>
        <dbReference type="PIRSR" id="PIRSR614732-1"/>
    </source>
</evidence>
<evidence type="ECO:0000256" key="12">
    <source>
        <dbReference type="RuleBase" id="RU000512"/>
    </source>
</evidence>
<comment type="caution">
    <text evidence="14">The sequence shown here is derived from an EMBL/GenBank/DDBJ whole genome shotgun (WGS) entry which is preliminary data.</text>
</comment>
<comment type="pathway">
    <text evidence="2 9 12">Pyrimidine metabolism; UMP biosynthesis via de novo pathway; UMP from orotate: step 2/2.</text>
</comment>
<feature type="binding site" evidence="9 11">
    <location>
        <position position="180"/>
    </location>
    <ligand>
        <name>substrate</name>
    </ligand>
</feature>
<feature type="active site" description="Proton donor" evidence="9">
    <location>
        <position position="62"/>
    </location>
</feature>
<dbReference type="InterPro" id="IPR013785">
    <property type="entry name" value="Aldolase_TIM"/>
</dbReference>
<evidence type="ECO:0000256" key="3">
    <source>
        <dbReference type="ARBA" id="ARBA00011738"/>
    </source>
</evidence>
<dbReference type="InterPro" id="IPR011060">
    <property type="entry name" value="RibuloseP-bd_barrel"/>
</dbReference>
<sequence>MNETKVIVALDYSDQISVYRFCDQVSPNDCKLKVGKELFALLGPKLVTELRGRGFDIFLDLKFHDIPNTVARAIKVVCDLGVWMTNVHCLGGQKMMMAANEARVGIGSDTNLIGVTMLTSHDASDLQELGITQSMENQVLSLASQAKNSGLDGVVCSARECKILRNRLGGDFQFVTPGIRLDNDMQDDQSRVVTPMDAIKNGSTYLVIGRPITRSDNPAGKLRLINESIQLNSSDHIKTPESS</sequence>
<dbReference type="GO" id="GO:0044205">
    <property type="term" value="P:'de novo' UMP biosynthetic process"/>
    <property type="evidence" value="ECO:0007669"/>
    <property type="project" value="UniProtKB-UniRule"/>
</dbReference>
<dbReference type="PROSITE" id="PS00156">
    <property type="entry name" value="OMPDECASE"/>
    <property type="match status" value="1"/>
</dbReference>
<dbReference type="PANTHER" id="PTHR32119:SF2">
    <property type="entry name" value="OROTIDINE 5'-PHOSPHATE DECARBOXYLASE"/>
    <property type="match status" value="1"/>
</dbReference>
<proteinExistence type="inferred from homology"/>
<evidence type="ECO:0000256" key="11">
    <source>
        <dbReference type="PIRSR" id="PIRSR614732-2"/>
    </source>
</evidence>
<feature type="binding site" evidence="9 11">
    <location>
        <position position="210"/>
    </location>
    <ligand>
        <name>substrate</name>
    </ligand>
</feature>
<feature type="binding site" evidence="9 11">
    <location>
        <position position="11"/>
    </location>
    <ligand>
        <name>substrate</name>
    </ligand>
</feature>
<dbReference type="AlphaFoldDB" id="A0A520LLR4"/>
<feature type="binding site" evidence="9 11">
    <location>
        <position position="33"/>
    </location>
    <ligand>
        <name>substrate</name>
    </ligand>
</feature>
<evidence type="ECO:0000256" key="2">
    <source>
        <dbReference type="ARBA" id="ARBA00004861"/>
    </source>
</evidence>
<evidence type="ECO:0000256" key="5">
    <source>
        <dbReference type="ARBA" id="ARBA00022975"/>
    </source>
</evidence>
<dbReference type="InterPro" id="IPR014732">
    <property type="entry name" value="OMPdecase"/>
</dbReference>
<evidence type="ECO:0000256" key="7">
    <source>
        <dbReference type="ARBA" id="ARBA00049157"/>
    </source>
</evidence>
<feature type="active site" description="For OMPdecase activity" evidence="10">
    <location>
        <position position="62"/>
    </location>
</feature>
<reference evidence="14 15" key="1">
    <citation type="submission" date="2019-02" db="EMBL/GenBank/DDBJ databases">
        <title>Prokaryotic population dynamics and viral predation in marine succession experiment using metagenomics: the confinement effect.</title>
        <authorList>
            <person name="Haro-Moreno J.M."/>
            <person name="Rodriguez-Valera F."/>
            <person name="Lopez-Perez M."/>
        </authorList>
    </citation>
    <scope>NUCLEOTIDE SEQUENCE [LARGE SCALE GENOMIC DNA]</scope>
    <source>
        <strain evidence="14">MED-G169</strain>
    </source>
</reference>
<organism evidence="14 15">
    <name type="scientific">SAR92 clade bacterium</name>
    <dbReference type="NCBI Taxonomy" id="2315479"/>
    <lineage>
        <taxon>Bacteria</taxon>
        <taxon>Pseudomonadati</taxon>
        <taxon>Pseudomonadota</taxon>
        <taxon>Gammaproteobacteria</taxon>
        <taxon>Cellvibrionales</taxon>
        <taxon>Porticoccaceae</taxon>
        <taxon>SAR92 clade</taxon>
    </lineage>
</organism>
<dbReference type="InterPro" id="IPR047596">
    <property type="entry name" value="OMPdecase_bac"/>
</dbReference>
<dbReference type="InterPro" id="IPR018089">
    <property type="entry name" value="OMPdecase_AS"/>
</dbReference>
<dbReference type="PANTHER" id="PTHR32119">
    <property type="entry name" value="OROTIDINE 5'-PHOSPHATE DECARBOXYLASE"/>
    <property type="match status" value="1"/>
</dbReference>
<evidence type="ECO:0000256" key="8">
    <source>
        <dbReference type="ARBA" id="ARBA00061012"/>
    </source>
</evidence>
<evidence type="ECO:0000259" key="13">
    <source>
        <dbReference type="SMART" id="SM00934"/>
    </source>
</evidence>
<evidence type="ECO:0000256" key="1">
    <source>
        <dbReference type="ARBA" id="ARBA00002356"/>
    </source>
</evidence>
<keyword evidence="6 9" id="KW-0456">Lyase</keyword>
<name>A0A520LLR4_9GAMM</name>
<dbReference type="Pfam" id="PF00215">
    <property type="entry name" value="OMPdecase"/>
    <property type="match status" value="1"/>
</dbReference>
<dbReference type="SMART" id="SM00934">
    <property type="entry name" value="OMPdecase"/>
    <property type="match status" value="1"/>
</dbReference>
<evidence type="ECO:0000256" key="4">
    <source>
        <dbReference type="ARBA" id="ARBA00022793"/>
    </source>
</evidence>
<dbReference type="UniPathway" id="UPA00070">
    <property type="reaction ID" value="UER00120"/>
</dbReference>
<gene>
    <name evidence="9" type="primary">pyrF</name>
    <name evidence="14" type="ORF">EVB02_02475</name>
</gene>
<feature type="binding site" evidence="9 11">
    <location>
        <position position="119"/>
    </location>
    <ligand>
        <name>substrate</name>
    </ligand>
</feature>
<evidence type="ECO:0000313" key="14">
    <source>
        <dbReference type="EMBL" id="RZO06561.1"/>
    </source>
</evidence>
<evidence type="ECO:0000256" key="9">
    <source>
        <dbReference type="HAMAP-Rule" id="MF_01200"/>
    </source>
</evidence>